<gene>
    <name evidence="10" type="ORF">FBZ90_101286</name>
</gene>
<dbReference type="Proteomes" id="UP000315751">
    <property type="component" value="Unassembled WGS sequence"/>
</dbReference>
<dbReference type="SMART" id="SM00283">
    <property type="entry name" value="MA"/>
    <property type="match status" value="1"/>
</dbReference>
<dbReference type="SMART" id="SM00304">
    <property type="entry name" value="HAMP"/>
    <property type="match status" value="1"/>
</dbReference>
<evidence type="ECO:0000259" key="8">
    <source>
        <dbReference type="PROSITE" id="PS50192"/>
    </source>
</evidence>
<feature type="domain" description="HAMP" evidence="9">
    <location>
        <begin position="352"/>
        <end position="405"/>
    </location>
</feature>
<accession>A0A560HIY3</accession>
<evidence type="ECO:0000313" key="11">
    <source>
        <dbReference type="Proteomes" id="UP000315751"/>
    </source>
</evidence>
<dbReference type="Pfam" id="PF00015">
    <property type="entry name" value="MCPsignal"/>
    <property type="match status" value="1"/>
</dbReference>
<dbReference type="PROSITE" id="PS50885">
    <property type="entry name" value="HAMP"/>
    <property type="match status" value="1"/>
</dbReference>
<evidence type="ECO:0000256" key="2">
    <source>
        <dbReference type="ARBA" id="ARBA00022519"/>
    </source>
</evidence>
<organism evidence="10 11">
    <name type="scientific">Nitrospirillum amazonense</name>
    <dbReference type="NCBI Taxonomy" id="28077"/>
    <lineage>
        <taxon>Bacteria</taxon>
        <taxon>Pseudomonadati</taxon>
        <taxon>Pseudomonadota</taxon>
        <taxon>Alphaproteobacteria</taxon>
        <taxon>Rhodospirillales</taxon>
        <taxon>Azospirillaceae</taxon>
        <taxon>Nitrospirillum</taxon>
    </lineage>
</organism>
<dbReference type="Pfam" id="PF00672">
    <property type="entry name" value="HAMP"/>
    <property type="match status" value="1"/>
</dbReference>
<keyword evidence="2" id="KW-0997">Cell inner membrane</keyword>
<keyword evidence="6" id="KW-0472">Membrane</keyword>
<reference evidence="10 11" key="1">
    <citation type="submission" date="2019-06" db="EMBL/GenBank/DDBJ databases">
        <title>Genomic Encyclopedia of Type Strains, Phase IV (KMG-V): Genome sequencing to study the core and pangenomes of soil and plant-associated prokaryotes.</title>
        <authorList>
            <person name="Whitman W."/>
        </authorList>
    </citation>
    <scope>NUCLEOTIDE SEQUENCE [LARGE SCALE GENOMIC DNA]</scope>
    <source>
        <strain evidence="10 11">BR 11622</strain>
    </source>
</reference>
<proteinExistence type="inferred from homology"/>
<dbReference type="GO" id="GO:0006935">
    <property type="term" value="P:chemotaxis"/>
    <property type="evidence" value="ECO:0007669"/>
    <property type="project" value="InterPro"/>
</dbReference>
<evidence type="ECO:0000256" key="5">
    <source>
        <dbReference type="PROSITE-ProRule" id="PRU00284"/>
    </source>
</evidence>
<dbReference type="Gene3D" id="1.10.287.950">
    <property type="entry name" value="Methyl-accepting chemotaxis protein"/>
    <property type="match status" value="1"/>
</dbReference>
<evidence type="ECO:0000259" key="7">
    <source>
        <dbReference type="PROSITE" id="PS50111"/>
    </source>
</evidence>
<dbReference type="PANTHER" id="PTHR32089">
    <property type="entry name" value="METHYL-ACCEPTING CHEMOTAXIS PROTEIN MCPB"/>
    <property type="match status" value="1"/>
</dbReference>
<dbReference type="InterPro" id="IPR004090">
    <property type="entry name" value="Chemotax_Me-accpt_rcpt"/>
</dbReference>
<feature type="transmembrane region" description="Helical" evidence="6">
    <location>
        <begin position="332"/>
        <end position="351"/>
    </location>
</feature>
<keyword evidence="6" id="KW-0812">Transmembrane</keyword>
<dbReference type="GO" id="GO:0005886">
    <property type="term" value="C:plasma membrane"/>
    <property type="evidence" value="ECO:0007669"/>
    <property type="project" value="UniProtKB-SubCell"/>
</dbReference>
<name>A0A560HIY3_9PROT</name>
<dbReference type="Pfam" id="PF22673">
    <property type="entry name" value="MCP-like_PDC_1"/>
    <property type="match status" value="1"/>
</dbReference>
<keyword evidence="2" id="KW-1003">Cell membrane</keyword>
<protein>
    <submittedName>
        <fullName evidence="10">Methyl-accepting chemotaxis sensory transducer with Cache sensor</fullName>
    </submittedName>
</protein>
<evidence type="ECO:0000256" key="4">
    <source>
        <dbReference type="ARBA" id="ARBA00029447"/>
    </source>
</evidence>
<dbReference type="CDD" id="cd06225">
    <property type="entry name" value="HAMP"/>
    <property type="match status" value="1"/>
</dbReference>
<dbReference type="PRINTS" id="PR00260">
    <property type="entry name" value="CHEMTRNSDUCR"/>
</dbReference>
<keyword evidence="6" id="KW-1133">Transmembrane helix</keyword>
<evidence type="ECO:0000256" key="1">
    <source>
        <dbReference type="ARBA" id="ARBA00004429"/>
    </source>
</evidence>
<comment type="caution">
    <text evidence="10">The sequence shown here is derived from an EMBL/GenBank/DDBJ whole genome shotgun (WGS) entry which is preliminary data.</text>
</comment>
<dbReference type="PROSITE" id="PS50192">
    <property type="entry name" value="T_SNARE"/>
    <property type="match status" value="1"/>
</dbReference>
<dbReference type="InterPro" id="IPR000727">
    <property type="entry name" value="T_SNARE_dom"/>
</dbReference>
<dbReference type="InterPro" id="IPR004089">
    <property type="entry name" value="MCPsignal_dom"/>
</dbReference>
<dbReference type="SUPFAM" id="SSF58104">
    <property type="entry name" value="Methyl-accepting chemotaxis protein (MCP) signaling domain"/>
    <property type="match status" value="1"/>
</dbReference>
<comment type="similarity">
    <text evidence="4">Belongs to the methyl-accepting chemotaxis (MCP) protein family.</text>
</comment>
<dbReference type="Gene3D" id="1.10.8.500">
    <property type="entry name" value="HAMP domain in histidine kinase"/>
    <property type="match status" value="1"/>
</dbReference>
<dbReference type="PANTHER" id="PTHR32089:SF112">
    <property type="entry name" value="LYSOZYME-LIKE PROTEIN-RELATED"/>
    <property type="match status" value="1"/>
</dbReference>
<evidence type="ECO:0000313" key="10">
    <source>
        <dbReference type="EMBL" id="TWB45951.1"/>
    </source>
</evidence>
<dbReference type="InterPro" id="IPR003660">
    <property type="entry name" value="HAMP_dom"/>
</dbReference>
<dbReference type="EMBL" id="VITR01000001">
    <property type="protein sequence ID" value="TWB45951.1"/>
    <property type="molecule type" value="Genomic_DNA"/>
</dbReference>
<feature type="domain" description="Methyl-accepting transducer" evidence="7">
    <location>
        <begin position="453"/>
        <end position="668"/>
    </location>
</feature>
<feature type="domain" description="T-SNARE coiled-coil homology" evidence="8">
    <location>
        <begin position="598"/>
        <end position="660"/>
    </location>
</feature>
<keyword evidence="11" id="KW-1185">Reference proteome</keyword>
<sequence>MPVFQNLSLRLRIMLPLLAVTALGIASLIAYAVHVQVSASEEAARRLMTEMAASQSRQIVGVIDDALAAARTDAAWTASLIQDGGLDRAAYGRALNRVLDANPDITGIYAGLEPNADGGDARYKGTAQGDADGRLMLYAYRHADGGTGVETTPMTGDAAEENWYHRPLRERREAVTPPYFYEVGQTRVLMTTVVAPILVDGKALGVATADLSLKRIQADVGALRPWGNGYALLVSSPPARKDGTRDSGQWIANPDAARLGQPVQEAWARDLLAAVADGKPHEGAFRDPATKAEMVVVMVPVRFGRAGEVWGFAVAAPRDTLLAGVWATRDRLMGVGGLVLAIVCGLAAVIGTSLSRPLKVMTAVMGRLAGGDTDVAVPARARGDEIGAMSRAVQVFKEQALHVADLRARQQALEAQAAAERHQALMGVAIDFESEVATLVRALGQAVDTMTGVADGLNHTAARVVREADEMQGEARQASANVQTIAAATEQLSAASDEIAAQAVRAAEIAAQAVGQAERNGDRMRQLDQAAQRIGEIVDLISAVAGQTNLLALNATIEAARAGEAGKGFAVVAGEVKALAIQTAKATGDIADQVGGVQTATVEAVAAIDAVIATVRTIAEIAGRIAGAVQQQGAATLEISRNIQQVSMGTAAVSQRITTVSGAMAEAGDGAGQVLRAAQDLSRDARGLDRQVDSFLAVLRANG</sequence>
<evidence type="ECO:0000256" key="3">
    <source>
        <dbReference type="ARBA" id="ARBA00023224"/>
    </source>
</evidence>
<dbReference type="GO" id="GO:0007165">
    <property type="term" value="P:signal transduction"/>
    <property type="evidence" value="ECO:0007669"/>
    <property type="project" value="UniProtKB-KW"/>
</dbReference>
<dbReference type="PROSITE" id="PS50111">
    <property type="entry name" value="CHEMOTAXIS_TRANSDUC_2"/>
    <property type="match status" value="1"/>
</dbReference>
<keyword evidence="3 5" id="KW-0807">Transducer</keyword>
<evidence type="ECO:0000259" key="9">
    <source>
        <dbReference type="PROSITE" id="PS50885"/>
    </source>
</evidence>
<dbReference type="AlphaFoldDB" id="A0A560HIY3"/>
<dbReference type="RefSeq" id="WP_145729250.1">
    <property type="nucleotide sequence ID" value="NZ_VITR01000001.1"/>
</dbReference>
<dbReference type="CDD" id="cd12913">
    <property type="entry name" value="PDC1_MCP_like"/>
    <property type="match status" value="1"/>
</dbReference>
<dbReference type="OrthoDB" id="9814362at2"/>
<dbReference type="GO" id="GO:0004888">
    <property type="term" value="F:transmembrane signaling receptor activity"/>
    <property type="evidence" value="ECO:0007669"/>
    <property type="project" value="InterPro"/>
</dbReference>
<evidence type="ECO:0000256" key="6">
    <source>
        <dbReference type="SAM" id="Phobius"/>
    </source>
</evidence>
<comment type="subcellular location">
    <subcellularLocation>
        <location evidence="1">Cell inner membrane</location>
        <topology evidence="1">Multi-pass membrane protein</topology>
    </subcellularLocation>
</comment>
<dbReference type="Gene3D" id="3.30.450.20">
    <property type="entry name" value="PAS domain"/>
    <property type="match status" value="2"/>
</dbReference>